<keyword evidence="1" id="KW-0732">Signal</keyword>
<feature type="signal peptide" evidence="1">
    <location>
        <begin position="1"/>
        <end position="27"/>
    </location>
</feature>
<sequence length="161" mass="18146">MQRSRKTRMVLIAAISFLLSEIQWANGISCYDCQECHGTNIKIVNCAGNQDRCQENYLWDTTNNPTATQLIPTRSCGAQEDQDSHKEHGDKCADVDPSDSFVYRVCYCYTDNCNINLLKFGKNPTTNKETTTNDASSISGFSIGHRYFAALSSCFVLKWLF</sequence>
<comment type="caution">
    <text evidence="2">The sequence shown here is derived from an EMBL/GenBank/DDBJ whole genome shotgun (WGS) entry which is preliminary data.</text>
</comment>
<dbReference type="AlphaFoldDB" id="A0A1D2MG66"/>
<evidence type="ECO:0000256" key="1">
    <source>
        <dbReference type="SAM" id="SignalP"/>
    </source>
</evidence>
<keyword evidence="3" id="KW-1185">Reference proteome</keyword>
<reference evidence="2 3" key="1">
    <citation type="journal article" date="2016" name="Genome Biol. Evol.">
        <title>Gene Family Evolution Reflects Adaptation to Soil Environmental Stressors in the Genome of the Collembolan Orchesella cincta.</title>
        <authorList>
            <person name="Faddeeva-Vakhrusheva A."/>
            <person name="Derks M.F."/>
            <person name="Anvar S.Y."/>
            <person name="Agamennone V."/>
            <person name="Suring W."/>
            <person name="Smit S."/>
            <person name="van Straalen N.M."/>
            <person name="Roelofs D."/>
        </authorList>
    </citation>
    <scope>NUCLEOTIDE SEQUENCE [LARGE SCALE GENOMIC DNA]</scope>
    <source>
        <tissue evidence="2">Mixed pool</tissue>
    </source>
</reference>
<dbReference type="EMBL" id="LJIJ01001370">
    <property type="protein sequence ID" value="ODM91963.1"/>
    <property type="molecule type" value="Genomic_DNA"/>
</dbReference>
<dbReference type="Proteomes" id="UP000094527">
    <property type="component" value="Unassembled WGS sequence"/>
</dbReference>
<accession>A0A1D2MG66</accession>
<proteinExistence type="predicted"/>
<dbReference type="SUPFAM" id="SSF57302">
    <property type="entry name" value="Snake toxin-like"/>
    <property type="match status" value="1"/>
</dbReference>
<protein>
    <submittedName>
        <fullName evidence="2">Uncharacterized protein</fullName>
    </submittedName>
</protein>
<evidence type="ECO:0000313" key="2">
    <source>
        <dbReference type="EMBL" id="ODM91963.1"/>
    </source>
</evidence>
<gene>
    <name evidence="2" type="ORF">Ocin01_14718</name>
</gene>
<name>A0A1D2MG66_ORCCI</name>
<feature type="chain" id="PRO_5008903966" evidence="1">
    <location>
        <begin position="28"/>
        <end position="161"/>
    </location>
</feature>
<evidence type="ECO:0000313" key="3">
    <source>
        <dbReference type="Proteomes" id="UP000094527"/>
    </source>
</evidence>
<organism evidence="2 3">
    <name type="scientific">Orchesella cincta</name>
    <name type="common">Springtail</name>
    <name type="synonym">Podura cincta</name>
    <dbReference type="NCBI Taxonomy" id="48709"/>
    <lineage>
        <taxon>Eukaryota</taxon>
        <taxon>Metazoa</taxon>
        <taxon>Ecdysozoa</taxon>
        <taxon>Arthropoda</taxon>
        <taxon>Hexapoda</taxon>
        <taxon>Collembola</taxon>
        <taxon>Entomobryomorpha</taxon>
        <taxon>Entomobryoidea</taxon>
        <taxon>Orchesellidae</taxon>
        <taxon>Orchesellinae</taxon>
        <taxon>Orchesella</taxon>
    </lineage>
</organism>
<dbReference type="InterPro" id="IPR045860">
    <property type="entry name" value="Snake_toxin-like_sf"/>
</dbReference>